<dbReference type="AlphaFoldDB" id="A0AAW3F6C3"/>
<name>A0AAW3F6C3_BURGA</name>
<comment type="caution">
    <text evidence="2">The sequence shown here is derived from an EMBL/GenBank/DDBJ whole genome shotgun (WGS) entry which is preliminary data.</text>
</comment>
<evidence type="ECO:0000259" key="1">
    <source>
        <dbReference type="Pfam" id="PF07791"/>
    </source>
</evidence>
<proteinExistence type="predicted"/>
<organism evidence="2 3">
    <name type="scientific">Burkholderia gladioli</name>
    <name type="common">Pseudomonas marginata</name>
    <name type="synonym">Phytomonas marginata</name>
    <dbReference type="NCBI Taxonomy" id="28095"/>
    <lineage>
        <taxon>Bacteria</taxon>
        <taxon>Pseudomonadati</taxon>
        <taxon>Pseudomonadota</taxon>
        <taxon>Betaproteobacteria</taxon>
        <taxon>Burkholderiales</taxon>
        <taxon>Burkholderiaceae</taxon>
        <taxon>Burkholderia</taxon>
    </lineage>
</organism>
<sequence length="95" mass="10708">MLPVETPADDMLGFHVTRALEGAVDMEKSKYKVYPQATIFNKIVLLEHQVRDIDIFRLKESPATVFVSEKFKGLVEESKLKGFDFGEVVSISSES</sequence>
<accession>A0AAW3F6C3</accession>
<evidence type="ECO:0000313" key="3">
    <source>
        <dbReference type="Proteomes" id="UP000029590"/>
    </source>
</evidence>
<protein>
    <recommendedName>
        <fullName evidence="1">Immunity MXAN-0049 protein domain-containing protein</fullName>
    </recommendedName>
</protein>
<dbReference type="EMBL" id="JPGG01000015">
    <property type="protein sequence ID" value="KGC16304.1"/>
    <property type="molecule type" value="Genomic_DNA"/>
</dbReference>
<dbReference type="Proteomes" id="UP000029590">
    <property type="component" value="Unassembled WGS sequence"/>
</dbReference>
<evidence type="ECO:0000313" key="2">
    <source>
        <dbReference type="EMBL" id="KGC16304.1"/>
    </source>
</evidence>
<dbReference type="InterPro" id="IPR012433">
    <property type="entry name" value="Imm11"/>
</dbReference>
<gene>
    <name evidence="2" type="ORF">DM48_3398</name>
</gene>
<feature type="domain" description="Immunity MXAN-0049 protein" evidence="1">
    <location>
        <begin position="14"/>
        <end position="89"/>
    </location>
</feature>
<reference evidence="2 3" key="1">
    <citation type="submission" date="2014-04" db="EMBL/GenBank/DDBJ databases">
        <authorList>
            <person name="Bishop-Lilly K.A."/>
            <person name="Broomall S.M."/>
            <person name="Chain P.S."/>
            <person name="Chertkov O."/>
            <person name="Coyne S.R."/>
            <person name="Daligault H.E."/>
            <person name="Davenport K.W."/>
            <person name="Erkkila T."/>
            <person name="Frey K.G."/>
            <person name="Gibbons H.S."/>
            <person name="Gu W."/>
            <person name="Jaissle J."/>
            <person name="Johnson S.L."/>
            <person name="Koroleva G.I."/>
            <person name="Ladner J.T."/>
            <person name="Lo C.-C."/>
            <person name="Minogue T.D."/>
            <person name="Munk C."/>
            <person name="Palacios G.F."/>
            <person name="Redden C.L."/>
            <person name="Rosenzweig C.N."/>
            <person name="Scholz M.B."/>
            <person name="Teshima H."/>
            <person name="Xu Y."/>
        </authorList>
    </citation>
    <scope>NUCLEOTIDE SEQUENCE [LARGE SCALE GENOMIC DNA]</scope>
    <source>
        <strain evidence="3">gladioli</strain>
    </source>
</reference>
<dbReference type="Pfam" id="PF07791">
    <property type="entry name" value="Imm11"/>
    <property type="match status" value="1"/>
</dbReference>